<protein>
    <submittedName>
        <fullName evidence="2">Uncharacterized protein</fullName>
    </submittedName>
</protein>
<evidence type="ECO:0000313" key="3">
    <source>
        <dbReference type="Proteomes" id="UP000321296"/>
    </source>
</evidence>
<sequence>MTKATLFRTIATLGFLGTFLYKLSTNTSSIYLSATQVILLVILWIALAVDRYKNTHSKSYLKWDLFLVGVSALLLIAIIALFR</sequence>
<dbReference type="EMBL" id="CP042383">
    <property type="protein sequence ID" value="QEA41129.1"/>
    <property type="molecule type" value="Genomic_DNA"/>
</dbReference>
<gene>
    <name evidence="2" type="ORF">FGL85_00540</name>
</gene>
<feature type="transmembrane region" description="Helical" evidence="1">
    <location>
        <begin position="30"/>
        <end position="49"/>
    </location>
</feature>
<keyword evidence="1" id="KW-0472">Membrane</keyword>
<name>A0A5B8SW13_LEUPS</name>
<dbReference type="KEGG" id="lpse:FGL85_00540"/>
<proteinExistence type="predicted"/>
<evidence type="ECO:0000256" key="1">
    <source>
        <dbReference type="SAM" id="Phobius"/>
    </source>
</evidence>
<organism evidence="2 3">
    <name type="scientific">Leuconostoc pseudomesenteroides</name>
    <dbReference type="NCBI Taxonomy" id="33968"/>
    <lineage>
        <taxon>Bacteria</taxon>
        <taxon>Bacillati</taxon>
        <taxon>Bacillota</taxon>
        <taxon>Bacilli</taxon>
        <taxon>Lactobacillales</taxon>
        <taxon>Lactobacillaceae</taxon>
        <taxon>Leuconostoc</taxon>
    </lineage>
</organism>
<feature type="transmembrane region" description="Helical" evidence="1">
    <location>
        <begin position="7"/>
        <end position="24"/>
    </location>
</feature>
<reference evidence="2 3" key="1">
    <citation type="submission" date="2019-06" db="EMBL/GenBank/DDBJ databases">
        <title>Genome analyses of bacteria isolated from kimchi.</title>
        <authorList>
            <person name="Lee S."/>
            <person name="Ahn S."/>
            <person name="Roh S."/>
        </authorList>
    </citation>
    <scope>NUCLEOTIDE SEQUENCE [LARGE SCALE GENOMIC DNA]</scope>
    <source>
        <strain evidence="2 3">CBA3630</strain>
    </source>
</reference>
<keyword evidence="1" id="KW-1133">Transmembrane helix</keyword>
<dbReference type="Proteomes" id="UP000321296">
    <property type="component" value="Chromosome"/>
</dbReference>
<accession>A0A5B8SW13</accession>
<dbReference type="AlphaFoldDB" id="A0A5B8SW13"/>
<keyword evidence="1" id="KW-0812">Transmembrane</keyword>
<evidence type="ECO:0000313" key="2">
    <source>
        <dbReference type="EMBL" id="QEA41129.1"/>
    </source>
</evidence>
<feature type="transmembrane region" description="Helical" evidence="1">
    <location>
        <begin position="61"/>
        <end position="82"/>
    </location>
</feature>